<evidence type="ECO:0000313" key="2">
    <source>
        <dbReference type="Proteomes" id="UP000095282"/>
    </source>
</evidence>
<keyword evidence="2" id="KW-1185">Reference proteome</keyword>
<evidence type="ECO:0000256" key="1">
    <source>
        <dbReference type="SAM" id="SignalP"/>
    </source>
</evidence>
<feature type="signal peptide" evidence="1">
    <location>
        <begin position="1"/>
        <end position="17"/>
    </location>
</feature>
<evidence type="ECO:0000313" key="3">
    <source>
        <dbReference type="WBParaSite" id="Csp11.Scaffold630.g20041.t1"/>
    </source>
</evidence>
<protein>
    <submittedName>
        <fullName evidence="3">Apple domain-containing protein</fullName>
    </submittedName>
</protein>
<dbReference type="AlphaFoldDB" id="A0A1I7UWH5"/>
<proteinExistence type="predicted"/>
<dbReference type="Proteomes" id="UP000095282">
    <property type="component" value="Unplaced"/>
</dbReference>
<accession>A0A1I7UWH5</accession>
<sequence>MKALLLLLAAWVTLAGATSMISFKLYVPWNIKPTIFNGLLTLEVDRPTMCFSICSMNDRCITSVYVYETTWCKAYSYVDNLDLLPHRPTTSNPFDRDTSVALKLDPSDFNYTMVIDGQRYRLNEKGKAVSFFIRKDQ</sequence>
<name>A0A1I7UWH5_9PELO</name>
<feature type="chain" id="PRO_5009309465" evidence="1">
    <location>
        <begin position="18"/>
        <end position="137"/>
    </location>
</feature>
<dbReference type="WBParaSite" id="Csp11.Scaffold630.g20041.t1">
    <property type="protein sequence ID" value="Csp11.Scaffold630.g20041.t1"/>
    <property type="gene ID" value="Csp11.Scaffold630.g20041"/>
</dbReference>
<keyword evidence="1" id="KW-0732">Signal</keyword>
<organism evidence="2 3">
    <name type="scientific">Caenorhabditis tropicalis</name>
    <dbReference type="NCBI Taxonomy" id="1561998"/>
    <lineage>
        <taxon>Eukaryota</taxon>
        <taxon>Metazoa</taxon>
        <taxon>Ecdysozoa</taxon>
        <taxon>Nematoda</taxon>
        <taxon>Chromadorea</taxon>
        <taxon>Rhabditida</taxon>
        <taxon>Rhabditina</taxon>
        <taxon>Rhabditomorpha</taxon>
        <taxon>Rhabditoidea</taxon>
        <taxon>Rhabditidae</taxon>
        <taxon>Peloderinae</taxon>
        <taxon>Caenorhabditis</taxon>
    </lineage>
</organism>
<reference evidence="3" key="1">
    <citation type="submission" date="2016-11" db="UniProtKB">
        <authorList>
            <consortium name="WormBaseParasite"/>
        </authorList>
    </citation>
    <scope>IDENTIFICATION</scope>
</reference>